<dbReference type="OrthoDB" id="10509760at2759"/>
<dbReference type="EMBL" id="CAJPIZ010013058">
    <property type="protein sequence ID" value="CAG2114050.1"/>
    <property type="molecule type" value="Genomic_DNA"/>
</dbReference>
<dbReference type="AlphaFoldDB" id="A0A7R9L464"/>
<dbReference type="EMBL" id="OC867633">
    <property type="protein sequence ID" value="CAD7633620.1"/>
    <property type="molecule type" value="Genomic_DNA"/>
</dbReference>
<sequence length="75" mass="8614">MSDFILKAFQTNKRETQKKNNLESGRVDEDFAFDNPYFEDEEGVQRAQTLTKSDTITAQKVNAKHKCIETKGLSK</sequence>
<keyword evidence="2" id="KW-1185">Reference proteome</keyword>
<dbReference type="Proteomes" id="UP000759131">
    <property type="component" value="Unassembled WGS sequence"/>
</dbReference>
<accession>A0A7R9L464</accession>
<reference evidence="1" key="1">
    <citation type="submission" date="2020-11" db="EMBL/GenBank/DDBJ databases">
        <authorList>
            <person name="Tran Van P."/>
        </authorList>
    </citation>
    <scope>NUCLEOTIDE SEQUENCE</scope>
</reference>
<proteinExistence type="predicted"/>
<evidence type="ECO:0000313" key="1">
    <source>
        <dbReference type="EMBL" id="CAD7633620.1"/>
    </source>
</evidence>
<evidence type="ECO:0000313" key="2">
    <source>
        <dbReference type="Proteomes" id="UP000759131"/>
    </source>
</evidence>
<organism evidence="1">
    <name type="scientific">Medioppia subpectinata</name>
    <dbReference type="NCBI Taxonomy" id="1979941"/>
    <lineage>
        <taxon>Eukaryota</taxon>
        <taxon>Metazoa</taxon>
        <taxon>Ecdysozoa</taxon>
        <taxon>Arthropoda</taxon>
        <taxon>Chelicerata</taxon>
        <taxon>Arachnida</taxon>
        <taxon>Acari</taxon>
        <taxon>Acariformes</taxon>
        <taxon>Sarcoptiformes</taxon>
        <taxon>Oribatida</taxon>
        <taxon>Brachypylina</taxon>
        <taxon>Oppioidea</taxon>
        <taxon>Oppiidae</taxon>
        <taxon>Medioppia</taxon>
    </lineage>
</organism>
<name>A0A7R9L464_9ACAR</name>
<gene>
    <name evidence="1" type="ORF">OSB1V03_LOCUS14016</name>
</gene>
<protein>
    <submittedName>
        <fullName evidence="1">Uncharacterized protein</fullName>
    </submittedName>
</protein>